<dbReference type="InterPro" id="IPR013083">
    <property type="entry name" value="Znf_RING/FYVE/PHD"/>
</dbReference>
<keyword evidence="2 4" id="KW-0863">Zinc-finger</keyword>
<dbReference type="Gene3D" id="6.10.140.2220">
    <property type="match status" value="1"/>
</dbReference>
<dbReference type="Pfam" id="PF01753">
    <property type="entry name" value="zf-MYND"/>
    <property type="match status" value="1"/>
</dbReference>
<keyword evidence="3" id="KW-0862">Zinc</keyword>
<keyword evidence="7" id="KW-1185">Reference proteome</keyword>
<dbReference type="Gene3D" id="1.25.40.10">
    <property type="entry name" value="Tetratricopeptide repeat domain"/>
    <property type="match status" value="1"/>
</dbReference>
<dbReference type="SUPFAM" id="SSF144232">
    <property type="entry name" value="HIT/MYND zinc finger-like"/>
    <property type="match status" value="1"/>
</dbReference>
<name>A0A8J2X7G2_9STRA</name>
<proteinExistence type="predicted"/>
<evidence type="ECO:0000259" key="5">
    <source>
        <dbReference type="PROSITE" id="PS50865"/>
    </source>
</evidence>
<comment type="caution">
    <text evidence="6">The sequence shown here is derived from an EMBL/GenBank/DDBJ whole genome shotgun (WGS) entry which is preliminary data.</text>
</comment>
<evidence type="ECO:0000256" key="4">
    <source>
        <dbReference type="PROSITE-ProRule" id="PRU00134"/>
    </source>
</evidence>
<keyword evidence="1" id="KW-0479">Metal-binding</keyword>
<dbReference type="AlphaFoldDB" id="A0A8J2X7G2"/>
<organism evidence="6 7">
    <name type="scientific">Pelagomonas calceolata</name>
    <dbReference type="NCBI Taxonomy" id="35677"/>
    <lineage>
        <taxon>Eukaryota</taxon>
        <taxon>Sar</taxon>
        <taxon>Stramenopiles</taxon>
        <taxon>Ochrophyta</taxon>
        <taxon>Pelagophyceae</taxon>
        <taxon>Pelagomonadales</taxon>
        <taxon>Pelagomonadaceae</taxon>
        <taxon>Pelagomonas</taxon>
    </lineage>
</organism>
<dbReference type="InterPro" id="IPR053137">
    <property type="entry name" value="NLR-like"/>
</dbReference>
<dbReference type="GO" id="GO:0008270">
    <property type="term" value="F:zinc ion binding"/>
    <property type="evidence" value="ECO:0007669"/>
    <property type="project" value="UniProtKB-KW"/>
</dbReference>
<feature type="domain" description="MYND-type" evidence="5">
    <location>
        <begin position="6"/>
        <end position="47"/>
    </location>
</feature>
<protein>
    <recommendedName>
        <fullName evidence="5">MYND-type domain-containing protein</fullName>
    </recommendedName>
</protein>
<evidence type="ECO:0000256" key="3">
    <source>
        <dbReference type="ARBA" id="ARBA00022833"/>
    </source>
</evidence>
<sequence length="394" mass="43037">MILTKCAVCATELGLSLGKKCGRCSTRYCGPECQVQHWKEGGHDTLCKPIKKAGGAEQYNANNKYTEAVAVAAEACADDTKGQTCFICTQAFHWKTKEGLVRGCACRGTSGFVHVSCLAEQAKILVAEAEENNLGDKAFDERFQRWHTCSLCEQQYHGVVLCALGWACWKTYLGRPEADWIPGAAMALLGSGLSSADHHEDALSVEEAILSMKQRLGASEENVLVAQSNLAVTYGELGNMEKALSIERDVYSGRLKLNGEEYPLTLQAAYNYAGSLVNLRRLKEAKSLLRRTMPVARRIFGERNEVTLRMRKAYAVALYKDDGATLDDLREAVTTLEDAERTARRVFGGAHPLVTMLESKLRCAGAALVAREVSAIREAMAAMTPSDAHDDPSS</sequence>
<dbReference type="PANTHER" id="PTHR46082">
    <property type="entry name" value="ATP/GTP-BINDING PROTEIN-RELATED"/>
    <property type="match status" value="1"/>
</dbReference>
<dbReference type="Gene3D" id="3.30.40.10">
    <property type="entry name" value="Zinc/RING finger domain, C3HC4 (zinc finger)"/>
    <property type="match status" value="1"/>
</dbReference>
<dbReference type="PROSITE" id="PS50865">
    <property type="entry name" value="ZF_MYND_2"/>
    <property type="match status" value="1"/>
</dbReference>
<accession>A0A8J2X7G2</accession>
<dbReference type="Pfam" id="PF13374">
    <property type="entry name" value="TPR_10"/>
    <property type="match status" value="1"/>
</dbReference>
<gene>
    <name evidence="6" type="ORF">PECAL_6P15210</name>
</gene>
<dbReference type="InterPro" id="IPR002893">
    <property type="entry name" value="Znf_MYND"/>
</dbReference>
<evidence type="ECO:0000313" key="6">
    <source>
        <dbReference type="EMBL" id="CAH0379884.1"/>
    </source>
</evidence>
<dbReference type="InterPro" id="IPR011990">
    <property type="entry name" value="TPR-like_helical_dom_sf"/>
</dbReference>
<dbReference type="Proteomes" id="UP000789595">
    <property type="component" value="Unassembled WGS sequence"/>
</dbReference>
<dbReference type="EMBL" id="CAKKNE010000006">
    <property type="protein sequence ID" value="CAH0379884.1"/>
    <property type="molecule type" value="Genomic_DNA"/>
</dbReference>
<dbReference type="InterPro" id="IPR011016">
    <property type="entry name" value="Znf_RING-CH"/>
</dbReference>
<dbReference type="Pfam" id="PF12906">
    <property type="entry name" value="RINGv"/>
    <property type="match status" value="1"/>
</dbReference>
<evidence type="ECO:0000256" key="2">
    <source>
        <dbReference type="ARBA" id="ARBA00022771"/>
    </source>
</evidence>
<evidence type="ECO:0000256" key="1">
    <source>
        <dbReference type="ARBA" id="ARBA00022723"/>
    </source>
</evidence>
<evidence type="ECO:0000313" key="7">
    <source>
        <dbReference type="Proteomes" id="UP000789595"/>
    </source>
</evidence>
<reference evidence="6" key="1">
    <citation type="submission" date="2021-11" db="EMBL/GenBank/DDBJ databases">
        <authorList>
            <consortium name="Genoscope - CEA"/>
            <person name="William W."/>
        </authorList>
    </citation>
    <scope>NUCLEOTIDE SEQUENCE</scope>
</reference>
<dbReference type="PANTHER" id="PTHR46082:SF6">
    <property type="entry name" value="AAA+ ATPASE DOMAIN-CONTAINING PROTEIN-RELATED"/>
    <property type="match status" value="1"/>
</dbReference>
<dbReference type="OrthoDB" id="539810at2759"/>
<dbReference type="SUPFAM" id="SSF57850">
    <property type="entry name" value="RING/U-box"/>
    <property type="match status" value="1"/>
</dbReference>
<dbReference type="SUPFAM" id="SSF48452">
    <property type="entry name" value="TPR-like"/>
    <property type="match status" value="1"/>
</dbReference>